<dbReference type="EMBL" id="LXFE01001580">
    <property type="protein sequence ID" value="OLL23445.1"/>
    <property type="molecule type" value="Genomic_DNA"/>
</dbReference>
<sequence>MPLNTARKAKRQDLICLRSCSRRRGLSEQRTTGKSTRTRETNTVKRTAKSTTETKGTATKAAERMRGNATTTRFRRRTRGSRGLSSIWRACLARRGWSTGCRGRLVSKMGQVETALERHTAYLKGVCGRVWDVRVGVLLVELQASVPRVGGEVAGAL</sequence>
<comment type="caution">
    <text evidence="2">The sequence shown here is derived from an EMBL/GenBank/DDBJ whole genome shotgun (WGS) entry which is preliminary data.</text>
</comment>
<dbReference type="Proteomes" id="UP000186594">
    <property type="component" value="Unassembled WGS sequence"/>
</dbReference>
<evidence type="ECO:0000313" key="3">
    <source>
        <dbReference type="Proteomes" id="UP000186594"/>
    </source>
</evidence>
<proteinExistence type="predicted"/>
<gene>
    <name evidence="2" type="ORF">NEOLI_004968</name>
</gene>
<name>A0A1U7LLB1_NEOID</name>
<organism evidence="2 3">
    <name type="scientific">Neolecta irregularis (strain DAH-3)</name>
    <dbReference type="NCBI Taxonomy" id="1198029"/>
    <lineage>
        <taxon>Eukaryota</taxon>
        <taxon>Fungi</taxon>
        <taxon>Dikarya</taxon>
        <taxon>Ascomycota</taxon>
        <taxon>Taphrinomycotina</taxon>
        <taxon>Neolectales</taxon>
        <taxon>Neolectaceae</taxon>
        <taxon>Neolecta</taxon>
    </lineage>
</organism>
<evidence type="ECO:0000256" key="1">
    <source>
        <dbReference type="SAM" id="MobiDB-lite"/>
    </source>
</evidence>
<evidence type="ECO:0000313" key="2">
    <source>
        <dbReference type="EMBL" id="OLL23445.1"/>
    </source>
</evidence>
<keyword evidence="3" id="KW-1185">Reference proteome</keyword>
<dbReference type="AlphaFoldDB" id="A0A1U7LLB1"/>
<feature type="compositionally biased region" description="Low complexity" evidence="1">
    <location>
        <begin position="49"/>
        <end position="60"/>
    </location>
</feature>
<protein>
    <submittedName>
        <fullName evidence="2">Uncharacterized protein</fullName>
    </submittedName>
</protein>
<accession>A0A1U7LLB1</accession>
<feature type="region of interest" description="Disordered" evidence="1">
    <location>
        <begin position="25"/>
        <end position="80"/>
    </location>
</feature>
<reference evidence="2 3" key="1">
    <citation type="submission" date="2016-04" db="EMBL/GenBank/DDBJ databases">
        <title>Evolutionary innovation and constraint leading to complex multicellularity in the Ascomycota.</title>
        <authorList>
            <person name="Cisse O."/>
            <person name="Nguyen A."/>
            <person name="Hewitt D.A."/>
            <person name="Jedd G."/>
            <person name="Stajich J.E."/>
        </authorList>
    </citation>
    <scope>NUCLEOTIDE SEQUENCE [LARGE SCALE GENOMIC DNA]</scope>
    <source>
        <strain evidence="2 3">DAH-3</strain>
    </source>
</reference>
<feature type="non-terminal residue" evidence="2">
    <location>
        <position position="157"/>
    </location>
</feature>